<dbReference type="Proteomes" id="UP001595547">
    <property type="component" value="Unassembled WGS sequence"/>
</dbReference>
<name>A0ABV7IWJ6_9RHOB</name>
<organism evidence="1 2">
    <name type="scientific">Cypionkella sinensis</name>
    <dbReference type="NCBI Taxonomy" id="1756043"/>
    <lineage>
        <taxon>Bacteria</taxon>
        <taxon>Pseudomonadati</taxon>
        <taxon>Pseudomonadota</taxon>
        <taxon>Alphaproteobacteria</taxon>
        <taxon>Rhodobacterales</taxon>
        <taxon>Paracoccaceae</taxon>
        <taxon>Cypionkella</taxon>
    </lineage>
</organism>
<protein>
    <recommendedName>
        <fullName evidence="3">FeoB-associated Cys-rich membrane protein</fullName>
    </recommendedName>
</protein>
<reference evidence="2" key="1">
    <citation type="journal article" date="2019" name="Int. J. Syst. Evol. Microbiol.">
        <title>The Global Catalogue of Microorganisms (GCM) 10K type strain sequencing project: providing services to taxonomists for standard genome sequencing and annotation.</title>
        <authorList>
            <consortium name="The Broad Institute Genomics Platform"/>
            <consortium name="The Broad Institute Genome Sequencing Center for Infectious Disease"/>
            <person name="Wu L."/>
            <person name="Ma J."/>
        </authorList>
    </citation>
    <scope>NUCLEOTIDE SEQUENCE [LARGE SCALE GENOMIC DNA]</scope>
    <source>
        <strain evidence="2">KCTC 52039</strain>
    </source>
</reference>
<sequence>MPLLLLVLVVSVFVYAWFARRNSTLTRDCRWRLDRLTGPTHYRCAACGATCDPGAAGTPRQCLRAQQ</sequence>
<evidence type="ECO:0008006" key="3">
    <source>
        <dbReference type="Google" id="ProtNLM"/>
    </source>
</evidence>
<accession>A0ABV7IWJ6</accession>
<dbReference type="EMBL" id="JBHRTO010000001">
    <property type="protein sequence ID" value="MFC3180856.1"/>
    <property type="molecule type" value="Genomic_DNA"/>
</dbReference>
<gene>
    <name evidence="1" type="ORF">ACFOGH_07640</name>
</gene>
<evidence type="ECO:0000313" key="1">
    <source>
        <dbReference type="EMBL" id="MFC3180856.1"/>
    </source>
</evidence>
<comment type="caution">
    <text evidence="1">The sequence shown here is derived from an EMBL/GenBank/DDBJ whole genome shotgun (WGS) entry which is preliminary data.</text>
</comment>
<dbReference type="RefSeq" id="WP_380072476.1">
    <property type="nucleotide sequence ID" value="NZ_JBHRTO010000001.1"/>
</dbReference>
<proteinExistence type="predicted"/>
<evidence type="ECO:0000313" key="2">
    <source>
        <dbReference type="Proteomes" id="UP001595547"/>
    </source>
</evidence>
<keyword evidence="2" id="KW-1185">Reference proteome</keyword>